<keyword evidence="2" id="KW-0645">Protease</keyword>
<dbReference type="NCBIfam" id="TIGR03883">
    <property type="entry name" value="DUF2342_F420"/>
    <property type="match status" value="1"/>
</dbReference>
<gene>
    <name evidence="2" type="ORF">ACFSBX_08275</name>
</gene>
<dbReference type="PANTHER" id="PTHR39420:SF1">
    <property type="entry name" value="HYDROLASE"/>
    <property type="match status" value="1"/>
</dbReference>
<keyword evidence="3" id="KW-1185">Reference proteome</keyword>
<dbReference type="Pfam" id="PF10103">
    <property type="entry name" value="Zincin_2"/>
    <property type="match status" value="2"/>
</dbReference>
<proteinExistence type="predicted"/>
<keyword evidence="2" id="KW-0482">Metalloprotease</keyword>
<feature type="region of interest" description="Disordered" evidence="1">
    <location>
        <begin position="314"/>
        <end position="334"/>
    </location>
</feature>
<reference evidence="2 3" key="1">
    <citation type="journal article" date="2019" name="Int. J. Syst. Evol. Microbiol.">
        <title>The Global Catalogue of Microorganisms (GCM) 10K type strain sequencing project: providing services to taxonomists for standard genome sequencing and annotation.</title>
        <authorList>
            <consortium name="The Broad Institute Genomics Platform"/>
            <consortium name="The Broad Institute Genome Sequencing Center for Infectious Disease"/>
            <person name="Wu L."/>
            <person name="Ma J."/>
        </authorList>
    </citation>
    <scope>NUCLEOTIDE SEQUENCE [LARGE SCALE GENOMIC DNA]</scope>
    <source>
        <strain evidence="2 3">CGMCC 1.12121</strain>
    </source>
</reference>
<sequence>MNLYRSVRAIASASGTGDGSGSIDWDAVATAAKSATDAGRLDLTPDDRSGYAADVRDARERLRSVGGLDFEVPETIEVQNRHHWIDANVSTFRRVMRPVESELQVAFPNATRVINTGSMTFVLSFLGSHVLGQYDPLLLADGDASASDGPANPDEADHSLYFVHPNIVAAADALDVDYPRFRRWIAFHEVAHAAEFGAAPWLSEHLESRMEDGLETLTKGGFDREAFHDLDVAMTAVEGYAEMLMDRAFDDEYADLRAKLDERRRGGGPLARLARRLLGLGLKRRQYERGAEFFRTVADRRGVAAAAAVWERPENLPTSAELDDPAQWLKRVDP</sequence>
<evidence type="ECO:0000313" key="3">
    <source>
        <dbReference type="Proteomes" id="UP001597085"/>
    </source>
</evidence>
<accession>A0ABD6CLA2</accession>
<dbReference type="Gene3D" id="1.20.150.30">
    <property type="entry name" value="Zincin-like metallopeptidase, N-terminal domain"/>
    <property type="match status" value="1"/>
</dbReference>
<dbReference type="RefSeq" id="WP_256420483.1">
    <property type="nucleotide sequence ID" value="NZ_JANHDI010000002.1"/>
</dbReference>
<name>A0ABD6CLA2_9EURY</name>
<evidence type="ECO:0000256" key="1">
    <source>
        <dbReference type="SAM" id="MobiDB-lite"/>
    </source>
</evidence>
<dbReference type="GO" id="GO:0008237">
    <property type="term" value="F:metallopeptidase activity"/>
    <property type="evidence" value="ECO:0007669"/>
    <property type="project" value="UniProtKB-KW"/>
</dbReference>
<comment type="caution">
    <text evidence="2">The sequence shown here is derived from an EMBL/GenBank/DDBJ whole genome shotgun (WGS) entry which is preliminary data.</text>
</comment>
<dbReference type="PANTHER" id="PTHR39420">
    <property type="match status" value="1"/>
</dbReference>
<organism evidence="2 3">
    <name type="scientific">Halobellus rarus</name>
    <dbReference type="NCBI Taxonomy" id="1126237"/>
    <lineage>
        <taxon>Archaea</taxon>
        <taxon>Methanobacteriati</taxon>
        <taxon>Methanobacteriota</taxon>
        <taxon>Stenosarchaea group</taxon>
        <taxon>Halobacteria</taxon>
        <taxon>Halobacteriales</taxon>
        <taxon>Haloferacaceae</taxon>
        <taxon>Halobellus</taxon>
    </lineage>
</organism>
<dbReference type="SUPFAM" id="SSF55486">
    <property type="entry name" value="Metalloproteases ('zincins'), catalytic domain"/>
    <property type="match status" value="1"/>
</dbReference>
<protein>
    <submittedName>
        <fullName evidence="2">Zinc-dependent metalloprotease</fullName>
    </submittedName>
</protein>
<dbReference type="EMBL" id="JBHUDK010000006">
    <property type="protein sequence ID" value="MFD1598953.1"/>
    <property type="molecule type" value="Genomic_DNA"/>
</dbReference>
<dbReference type="Proteomes" id="UP001597085">
    <property type="component" value="Unassembled WGS sequence"/>
</dbReference>
<dbReference type="InterPro" id="IPR042271">
    <property type="entry name" value="Zinicin_2_N"/>
</dbReference>
<evidence type="ECO:0000313" key="2">
    <source>
        <dbReference type="EMBL" id="MFD1598953.1"/>
    </source>
</evidence>
<dbReference type="InterPro" id="IPR018766">
    <property type="entry name" value="Zinicin_2"/>
</dbReference>
<dbReference type="AlphaFoldDB" id="A0ABD6CLA2"/>
<dbReference type="InterPro" id="IPR022454">
    <property type="entry name" value="CHP03883_F420-assoc"/>
</dbReference>
<keyword evidence="2" id="KW-0378">Hydrolase</keyword>
<dbReference type="NCBIfam" id="TIGR03624">
    <property type="entry name" value="putative hydrolase"/>
    <property type="match status" value="2"/>
</dbReference>